<feature type="domain" description="AB hydrolase-1" evidence="6">
    <location>
        <begin position="241"/>
        <end position="374"/>
    </location>
</feature>
<dbReference type="Proteomes" id="UP000292459">
    <property type="component" value="Unassembled WGS sequence"/>
</dbReference>
<feature type="chain" id="PRO_5020524338" evidence="5">
    <location>
        <begin position="32"/>
        <end position="629"/>
    </location>
</feature>
<dbReference type="PANTHER" id="PTHR10272">
    <property type="entry name" value="PLATELET-ACTIVATING FACTOR ACETYLHYDROLASE"/>
    <property type="match status" value="1"/>
</dbReference>
<gene>
    <name evidence="8" type="ORF">DYY88_15700</name>
</gene>
<dbReference type="OrthoDB" id="422423at2"/>
<keyword evidence="5" id="KW-0732">Signal</keyword>
<dbReference type="SUPFAM" id="SSF53474">
    <property type="entry name" value="alpha/beta-Hydrolases"/>
    <property type="match status" value="1"/>
</dbReference>
<dbReference type="InterPro" id="IPR000073">
    <property type="entry name" value="AB_hydrolase_1"/>
</dbReference>
<dbReference type="InterPro" id="IPR029058">
    <property type="entry name" value="AB_hydrolase_fold"/>
</dbReference>
<keyword evidence="2" id="KW-0442">Lipid degradation</keyword>
<proteinExistence type="predicted"/>
<sequence>MRPGFLKTIWQLARSCSWYCRLGVLSSGAIAFTALPSPAASDIHVQFGPVQTRVTVDDLATFAQTGQVAPPLEPWRPLLTPAVQQSLQRRLNVEPTLRDRFLADLIGTSKGRPFVTALAQIAPDLTPAMIQTALQTAEAHPEGVTAVTLLESLPDDTLTLDGIALMRLLAQLGVSQLEQTALSRILDRELLSGGGSALTSELVPAQPGPHVPQRWAVAFRDHERDRIVPVDLYWSEHTTGPMIVLSHGLGADRNFLRYLAEHLASYGLTVVALEHPGSNVDALIQSDGAILSPEEFVERPRDVSFILDRLADLHEHSFFLRDHLRMDSITLIGHSLGGYTGLVLAGGKVDPIALADFCAGLEVGASSPAEWFQCAATEAQFPPESLADPRITQLVLMNPLAGQLFGDTGLHTVKLPTLFVTSTSDGIASVSDQQLRSFNQLAGPRSLVAIIGGTHLSVGDPENINPALTQVPLMPEHPPTETTALRTYMKGVVLSFAMQQTPQATTYRPFLSAEYAAQFSTSDLPLRFSDRLPARVDRWLTNRDRLARRLTPTFKGIASLMHLELIDAQYRLANLRRNTVAQAPIQPLDLAARIAPRPHGPFPMANQSPFTRASDRPAESPPSAPHSAN</sequence>
<keyword evidence="3" id="KW-0443">Lipid metabolism</keyword>
<comment type="caution">
    <text evidence="8">The sequence shown here is derived from an EMBL/GenBank/DDBJ whole genome shotgun (WGS) entry which is preliminary data.</text>
</comment>
<feature type="compositionally biased region" description="Pro residues" evidence="4">
    <location>
        <begin position="619"/>
        <end position="629"/>
    </location>
</feature>
<dbReference type="Pfam" id="PF07176">
    <property type="entry name" value="DUF1400"/>
    <property type="match status" value="1"/>
</dbReference>
<dbReference type="Gene3D" id="3.40.50.1820">
    <property type="entry name" value="alpha/beta hydrolase"/>
    <property type="match status" value="1"/>
</dbReference>
<feature type="domain" description="DUF1400" evidence="7">
    <location>
        <begin position="39"/>
        <end position="161"/>
    </location>
</feature>
<organism evidence="8 9">
    <name type="scientific">Leptolyngbya iicbica LK</name>
    <dbReference type="NCBI Taxonomy" id="2294035"/>
    <lineage>
        <taxon>Bacteria</taxon>
        <taxon>Bacillati</taxon>
        <taxon>Cyanobacteriota</taxon>
        <taxon>Cyanophyceae</taxon>
        <taxon>Leptolyngbyales</taxon>
        <taxon>Leptolyngbyaceae</taxon>
        <taxon>Leptolyngbya group</taxon>
        <taxon>Leptolyngbya</taxon>
        <taxon>Leptolyngbya iicbica</taxon>
    </lineage>
</organism>
<evidence type="ECO:0000259" key="7">
    <source>
        <dbReference type="Pfam" id="PF07176"/>
    </source>
</evidence>
<evidence type="ECO:0000256" key="2">
    <source>
        <dbReference type="ARBA" id="ARBA00022963"/>
    </source>
</evidence>
<evidence type="ECO:0000313" key="8">
    <source>
        <dbReference type="EMBL" id="RZM77988.1"/>
    </source>
</evidence>
<name>A0A4Q7E6V4_9CYAN</name>
<dbReference type="AlphaFoldDB" id="A0A4Q7E6V4"/>
<evidence type="ECO:0000313" key="9">
    <source>
        <dbReference type="Proteomes" id="UP000292459"/>
    </source>
</evidence>
<accession>A0A4Q7E6V4</accession>
<protein>
    <submittedName>
        <fullName evidence="8">Alpha/beta fold hydrolase</fullName>
    </submittedName>
</protein>
<feature type="signal peptide" evidence="5">
    <location>
        <begin position="1"/>
        <end position="31"/>
    </location>
</feature>
<evidence type="ECO:0000256" key="3">
    <source>
        <dbReference type="ARBA" id="ARBA00023098"/>
    </source>
</evidence>
<dbReference type="Pfam" id="PF00561">
    <property type="entry name" value="Abhydrolase_1"/>
    <property type="match status" value="1"/>
</dbReference>
<reference evidence="8 9" key="1">
    <citation type="submission" date="2018-11" db="EMBL/GenBank/DDBJ databases">
        <title>Whole genome sequencing of an environmental sample.</title>
        <authorList>
            <person name="Sarangi A.N."/>
            <person name="Singh D."/>
            <person name="Tripathy S."/>
        </authorList>
    </citation>
    <scope>NUCLEOTIDE SEQUENCE [LARGE SCALE GENOMIC DNA]</scope>
    <source>
        <strain evidence="8 9">Lakshadweep</strain>
    </source>
</reference>
<evidence type="ECO:0000256" key="1">
    <source>
        <dbReference type="ARBA" id="ARBA00022801"/>
    </source>
</evidence>
<feature type="region of interest" description="Disordered" evidence="4">
    <location>
        <begin position="596"/>
        <end position="629"/>
    </location>
</feature>
<dbReference type="InterPro" id="IPR010802">
    <property type="entry name" value="DUF1400"/>
</dbReference>
<keyword evidence="9" id="KW-1185">Reference proteome</keyword>
<dbReference type="PANTHER" id="PTHR10272:SF13">
    <property type="entry name" value="POLY(ETHYLENE TEREPHTHALATE) HYDROLASE"/>
    <property type="match status" value="1"/>
</dbReference>
<dbReference type="GO" id="GO:0016042">
    <property type="term" value="P:lipid catabolic process"/>
    <property type="evidence" value="ECO:0007669"/>
    <property type="project" value="UniProtKB-KW"/>
</dbReference>
<dbReference type="GO" id="GO:0003847">
    <property type="term" value="F:1-alkyl-2-acetylglycerophosphocholine esterase activity"/>
    <property type="evidence" value="ECO:0007669"/>
    <property type="project" value="TreeGrafter"/>
</dbReference>
<keyword evidence="1 8" id="KW-0378">Hydrolase</keyword>
<evidence type="ECO:0000256" key="4">
    <source>
        <dbReference type="SAM" id="MobiDB-lite"/>
    </source>
</evidence>
<dbReference type="EMBL" id="QVFV01000003">
    <property type="protein sequence ID" value="RZM77988.1"/>
    <property type="molecule type" value="Genomic_DNA"/>
</dbReference>
<evidence type="ECO:0000259" key="6">
    <source>
        <dbReference type="Pfam" id="PF00561"/>
    </source>
</evidence>
<evidence type="ECO:0000256" key="5">
    <source>
        <dbReference type="SAM" id="SignalP"/>
    </source>
</evidence>